<accession>A0A193BUF8</accession>
<dbReference type="SMART" id="SM00382">
    <property type="entry name" value="AAA"/>
    <property type="match status" value="1"/>
</dbReference>
<evidence type="ECO:0000256" key="3">
    <source>
        <dbReference type="ARBA" id="ARBA00022741"/>
    </source>
</evidence>
<evidence type="ECO:0000256" key="2">
    <source>
        <dbReference type="ARBA" id="ARBA00022448"/>
    </source>
</evidence>
<dbReference type="InterPro" id="IPR050319">
    <property type="entry name" value="ABC_transp_ATP-bind"/>
</dbReference>
<organism evidence="6 7">
    <name type="scientific">Amycolatopsis orientalis</name>
    <name type="common">Nocardia orientalis</name>
    <dbReference type="NCBI Taxonomy" id="31958"/>
    <lineage>
        <taxon>Bacteria</taxon>
        <taxon>Bacillati</taxon>
        <taxon>Actinomycetota</taxon>
        <taxon>Actinomycetes</taxon>
        <taxon>Pseudonocardiales</taxon>
        <taxon>Pseudonocardiaceae</taxon>
        <taxon>Amycolatopsis</taxon>
    </lineage>
</organism>
<dbReference type="PANTHER" id="PTHR43776">
    <property type="entry name" value="TRANSPORT ATP-BINDING PROTEIN"/>
    <property type="match status" value="1"/>
</dbReference>
<dbReference type="InterPro" id="IPR003439">
    <property type="entry name" value="ABC_transporter-like_ATP-bd"/>
</dbReference>
<evidence type="ECO:0000313" key="6">
    <source>
        <dbReference type="EMBL" id="ANN15861.1"/>
    </source>
</evidence>
<dbReference type="GO" id="GO:0016887">
    <property type="term" value="F:ATP hydrolysis activity"/>
    <property type="evidence" value="ECO:0007669"/>
    <property type="project" value="InterPro"/>
</dbReference>
<dbReference type="PROSITE" id="PS00211">
    <property type="entry name" value="ABC_TRANSPORTER_1"/>
    <property type="match status" value="1"/>
</dbReference>
<dbReference type="Pfam" id="PF00005">
    <property type="entry name" value="ABC_tran"/>
    <property type="match status" value="1"/>
</dbReference>
<evidence type="ECO:0000259" key="5">
    <source>
        <dbReference type="PROSITE" id="PS50893"/>
    </source>
</evidence>
<evidence type="ECO:0000256" key="1">
    <source>
        <dbReference type="ARBA" id="ARBA00005417"/>
    </source>
</evidence>
<name>A0A193BUF8_AMYOR</name>
<dbReference type="Proteomes" id="UP000093695">
    <property type="component" value="Chromosome"/>
</dbReference>
<dbReference type="KEGG" id="aori:SD37_09530"/>
<dbReference type="EMBL" id="CP016174">
    <property type="protein sequence ID" value="ANN15861.1"/>
    <property type="molecule type" value="Genomic_DNA"/>
</dbReference>
<feature type="domain" description="ABC transporter" evidence="5">
    <location>
        <begin position="4"/>
        <end position="250"/>
    </location>
</feature>
<dbReference type="STRING" id="31958.SD37_09530"/>
<dbReference type="Pfam" id="PF08352">
    <property type="entry name" value="oligo_HPY"/>
    <property type="match status" value="1"/>
</dbReference>
<evidence type="ECO:0000313" key="7">
    <source>
        <dbReference type="Proteomes" id="UP000093695"/>
    </source>
</evidence>
<sequence>MPLLEIDDVCVTYGRGNRFLRRADTSHTAVEHVSLTAERRQIVGVVGESGSGKSSLAKAVVGLIEPQSGEIRLGGEVLPLKRPVEVRRRMQMVFQDPSSALNPSLTVGQAIVELLRRGGMDRTAARTRAAELIDMVGLSSSTLDAKPMALSGGQRQRASIARALATDPEVIVADEPTSALDVSVQATVLNLLRGLAESLGLAVLFITHDLGVVRRLCDDVAVMHKGRVVERGPTAAIFEAPADPYTQQLLASMPTLSRRTTC</sequence>
<dbReference type="PROSITE" id="PS50893">
    <property type="entry name" value="ABC_TRANSPORTER_2"/>
    <property type="match status" value="1"/>
</dbReference>
<dbReference type="GO" id="GO:0015833">
    <property type="term" value="P:peptide transport"/>
    <property type="evidence" value="ECO:0007669"/>
    <property type="project" value="InterPro"/>
</dbReference>
<dbReference type="InterPro" id="IPR003593">
    <property type="entry name" value="AAA+_ATPase"/>
</dbReference>
<comment type="similarity">
    <text evidence="1">Belongs to the ABC transporter superfamily.</text>
</comment>
<dbReference type="SUPFAM" id="SSF52540">
    <property type="entry name" value="P-loop containing nucleoside triphosphate hydrolases"/>
    <property type="match status" value="1"/>
</dbReference>
<keyword evidence="4" id="KW-0067">ATP-binding</keyword>
<dbReference type="PANTHER" id="PTHR43776:SF7">
    <property type="entry name" value="D,D-DIPEPTIDE TRANSPORT ATP-BINDING PROTEIN DDPF-RELATED"/>
    <property type="match status" value="1"/>
</dbReference>
<dbReference type="InterPro" id="IPR027417">
    <property type="entry name" value="P-loop_NTPase"/>
</dbReference>
<dbReference type="GO" id="GO:0005524">
    <property type="term" value="F:ATP binding"/>
    <property type="evidence" value="ECO:0007669"/>
    <property type="project" value="UniProtKB-KW"/>
</dbReference>
<dbReference type="AlphaFoldDB" id="A0A193BUF8"/>
<dbReference type="CDD" id="cd03257">
    <property type="entry name" value="ABC_NikE_OppD_transporters"/>
    <property type="match status" value="1"/>
</dbReference>
<keyword evidence="7" id="KW-1185">Reference proteome</keyword>
<keyword evidence="2" id="KW-0813">Transport</keyword>
<dbReference type="Gene3D" id="3.40.50.300">
    <property type="entry name" value="P-loop containing nucleotide triphosphate hydrolases"/>
    <property type="match status" value="1"/>
</dbReference>
<dbReference type="InterPro" id="IPR013563">
    <property type="entry name" value="Oligopep_ABC_C"/>
</dbReference>
<dbReference type="InterPro" id="IPR017871">
    <property type="entry name" value="ABC_transporter-like_CS"/>
</dbReference>
<keyword evidence="3" id="KW-0547">Nucleotide-binding</keyword>
<reference evidence="6 7" key="1">
    <citation type="journal article" date="2015" name="Genome Announc.">
        <title>Draft Genome Sequence of Norvancomycin-Producing Strain Amycolatopsis orientalis CPCC200066.</title>
        <authorList>
            <person name="Lei X."/>
            <person name="Yuan F."/>
            <person name="Shi Y."/>
            <person name="Li X."/>
            <person name="Wang L."/>
            <person name="Hong B."/>
        </authorList>
    </citation>
    <scope>NUCLEOTIDE SEQUENCE [LARGE SCALE GENOMIC DNA]</scope>
    <source>
        <strain evidence="6 7">B-37</strain>
    </source>
</reference>
<dbReference type="GO" id="GO:0055085">
    <property type="term" value="P:transmembrane transport"/>
    <property type="evidence" value="ECO:0007669"/>
    <property type="project" value="UniProtKB-ARBA"/>
</dbReference>
<protein>
    <recommendedName>
        <fullName evidence="5">ABC transporter domain-containing protein</fullName>
    </recommendedName>
</protein>
<proteinExistence type="inferred from homology"/>
<gene>
    <name evidence="6" type="ORF">SD37_09530</name>
</gene>
<evidence type="ECO:0000256" key="4">
    <source>
        <dbReference type="ARBA" id="ARBA00022840"/>
    </source>
</evidence>